<dbReference type="InterPro" id="IPR048338">
    <property type="entry name" value="Mediator_Med16"/>
</dbReference>
<evidence type="ECO:0000256" key="1">
    <source>
        <dbReference type="ARBA" id="ARBA00004123"/>
    </source>
</evidence>
<comment type="subcellular location">
    <subcellularLocation>
        <location evidence="1">Nucleus</location>
    </subcellularLocation>
</comment>
<feature type="domain" description="Mediator of RNA polymerase II transcription subunit 16 central helical bridge" evidence="9">
    <location>
        <begin position="247"/>
        <end position="431"/>
    </location>
</feature>
<dbReference type="GO" id="GO:0016592">
    <property type="term" value="C:mediator complex"/>
    <property type="evidence" value="ECO:0007669"/>
    <property type="project" value="TreeGrafter"/>
</dbReference>
<dbReference type="InterPro" id="IPR036322">
    <property type="entry name" value="WD40_repeat_dom_sf"/>
</dbReference>
<dbReference type="OrthoDB" id="10214108at2759"/>
<comment type="similarity">
    <text evidence="2">Belongs to the Mediator complex subunit 16 family.</text>
</comment>
<dbReference type="GO" id="GO:0045893">
    <property type="term" value="P:positive regulation of DNA-templated transcription"/>
    <property type="evidence" value="ECO:0007669"/>
    <property type="project" value="TreeGrafter"/>
</dbReference>
<dbReference type="SUPFAM" id="SSF50978">
    <property type="entry name" value="WD40 repeat-like"/>
    <property type="match status" value="1"/>
</dbReference>
<evidence type="ECO:0000256" key="3">
    <source>
        <dbReference type="ARBA" id="ARBA00022574"/>
    </source>
</evidence>
<accession>A0A1X7T4U9</accession>
<dbReference type="InParanoid" id="A0A1X7T4U9"/>
<dbReference type="AlphaFoldDB" id="A0A1X7T4U9"/>
<dbReference type="InterPro" id="IPR048616">
    <property type="entry name" value="MED16_bridge"/>
</dbReference>
<reference evidence="10" key="1">
    <citation type="submission" date="2017-05" db="UniProtKB">
        <authorList>
            <consortium name="EnsemblMetazoa"/>
        </authorList>
    </citation>
    <scope>IDENTIFICATION</scope>
</reference>
<evidence type="ECO:0000313" key="10">
    <source>
        <dbReference type="EnsemblMetazoa" id="Aqu2.1.09526_001"/>
    </source>
</evidence>
<sequence>CVVVCNDGLVKLFVLKLSLNSESSLSLTASLATSFHPTGGGGGQLTDLIVHPDTGGCLLHICYDKTNLLQWSLRDITQSGNYMAKRESLYIIHHPVSAMTCTALCLKGCGTSPSSLVTTPAPGSEFMLDVTSESRDKNWPIELIVMLHTDNSITVLNRTSYQVLCNYKLGGGDGEPGAKRLKTEGDWGGAAGGVVNGDCNICISPNGGCVAVATEGVINVIAFSPFFLGEKGFESPDISRWSLLLALAAVKNVSVWDIAVMCSRVSYRHKDGGLIMKVLEQWGKDFTRNSDTWRDTLLPVYYRICLTLHCCHDHGLTHALDQRDVLRLHSTFSLFLLSLSSNKESDSSLAYSLKDCAESPEDNIDAITRSLQNKDFEIDKDIASELQVHAHWIIEFSLKVSSRIANLMVGRYPDRLSLKVLRQCLMLIFIWNKVLKMPVLSISDSSLSLLFKVITCTINNEMNVLDESLKSDLLRNIPPMESYSTLTLTKAANLQGFLHGLSKTAELPETFYREIPPRLRPHVQANYSSYDPYSPLGLVVPKGISPPWRDRFIEGQLDVIHGGILTNAVLRDTKLRQCS</sequence>
<organism evidence="10">
    <name type="scientific">Amphimedon queenslandica</name>
    <name type="common">Sponge</name>
    <dbReference type="NCBI Taxonomy" id="400682"/>
    <lineage>
        <taxon>Eukaryota</taxon>
        <taxon>Metazoa</taxon>
        <taxon>Porifera</taxon>
        <taxon>Demospongiae</taxon>
        <taxon>Heteroscleromorpha</taxon>
        <taxon>Haplosclerida</taxon>
        <taxon>Niphatidae</taxon>
        <taxon>Amphimedon</taxon>
    </lineage>
</organism>
<dbReference type="PANTHER" id="PTHR13224">
    <property type="entry name" value="THYROID HORMONE RECEPTOR-ASSOCIATED PROTEIN-RELATED"/>
    <property type="match status" value="1"/>
</dbReference>
<proteinExistence type="inferred from homology"/>
<dbReference type="Pfam" id="PF20718">
    <property type="entry name" value="Med16_bridge"/>
    <property type="match status" value="1"/>
</dbReference>
<keyword evidence="8" id="KW-0539">Nucleus</keyword>
<dbReference type="EnsemblMetazoa" id="Aqu2.1.09526_001">
    <property type="protein sequence ID" value="Aqu2.1.09526_001"/>
    <property type="gene ID" value="Aqu2.1.09526"/>
</dbReference>
<evidence type="ECO:0000256" key="8">
    <source>
        <dbReference type="ARBA" id="ARBA00023242"/>
    </source>
</evidence>
<evidence type="ECO:0000256" key="4">
    <source>
        <dbReference type="ARBA" id="ARBA00022737"/>
    </source>
</evidence>
<evidence type="ECO:0000259" key="9">
    <source>
        <dbReference type="Pfam" id="PF20718"/>
    </source>
</evidence>
<keyword evidence="6" id="KW-0010">Activator</keyword>
<dbReference type="PANTHER" id="PTHR13224:SF6">
    <property type="entry name" value="MEDIATOR OF RNA POLYMERASE II TRANSCRIPTION SUBUNIT 16"/>
    <property type="match status" value="1"/>
</dbReference>
<keyword evidence="5" id="KW-0805">Transcription regulation</keyword>
<protein>
    <recommendedName>
        <fullName evidence="9">Mediator of RNA polymerase II transcription subunit 16 central helical bridge domain-containing protein</fullName>
    </recommendedName>
</protein>
<keyword evidence="7" id="KW-0804">Transcription</keyword>
<evidence type="ECO:0000256" key="6">
    <source>
        <dbReference type="ARBA" id="ARBA00023159"/>
    </source>
</evidence>
<evidence type="ECO:0000256" key="2">
    <source>
        <dbReference type="ARBA" id="ARBA00006543"/>
    </source>
</evidence>
<keyword evidence="4" id="KW-0677">Repeat</keyword>
<evidence type="ECO:0000256" key="5">
    <source>
        <dbReference type="ARBA" id="ARBA00023015"/>
    </source>
</evidence>
<keyword evidence="3" id="KW-0853">WD repeat</keyword>
<name>A0A1X7T4U9_AMPQE</name>
<evidence type="ECO:0000256" key="7">
    <source>
        <dbReference type="ARBA" id="ARBA00023163"/>
    </source>
</evidence>